<gene>
    <name evidence="3" type="ORF">BGHDH14_bghG000059000001001</name>
</gene>
<proteinExistence type="predicted"/>
<organism evidence="3 4">
    <name type="scientific">Blumeria graminis f. sp. hordei (strain DH14)</name>
    <name type="common">Barley powdery mildew</name>
    <name type="synonym">Oidium monilioides f. sp. hordei</name>
    <dbReference type="NCBI Taxonomy" id="546991"/>
    <lineage>
        <taxon>Eukaryota</taxon>
        <taxon>Fungi</taxon>
        <taxon>Dikarya</taxon>
        <taxon>Ascomycota</taxon>
        <taxon>Pezizomycotina</taxon>
        <taxon>Leotiomycetes</taxon>
        <taxon>Erysiphales</taxon>
        <taxon>Erysiphaceae</taxon>
        <taxon>Blumeria</taxon>
        <taxon>Blumeria hordei</taxon>
    </lineage>
</organism>
<feature type="chain" id="PRO_5004107449" evidence="2">
    <location>
        <begin position="20"/>
        <end position="262"/>
    </location>
</feature>
<keyword evidence="4" id="KW-1185">Reference proteome</keyword>
<reference evidence="3 4" key="1">
    <citation type="journal article" date="2010" name="Science">
        <title>Genome expansion and gene loss in powdery mildew fungi reveal tradeoffs in extreme parasitism.</title>
        <authorList>
            <person name="Spanu P.D."/>
            <person name="Abbott J.C."/>
            <person name="Amselem J."/>
            <person name="Burgis T.A."/>
            <person name="Soanes D.M."/>
            <person name="Stueber K."/>
            <person name="Ver Loren van Themaat E."/>
            <person name="Brown J.K.M."/>
            <person name="Butcher S.A."/>
            <person name="Gurr S.J."/>
            <person name="Lebrun M.-H."/>
            <person name="Ridout C.J."/>
            <person name="Schulze-Lefert P."/>
            <person name="Talbot N.J."/>
            <person name="Ahmadinejad N."/>
            <person name="Ametz C."/>
            <person name="Barton G.R."/>
            <person name="Benjdia M."/>
            <person name="Bidzinski P."/>
            <person name="Bindschedler L.V."/>
            <person name="Both M."/>
            <person name="Brewer M.T."/>
            <person name="Cadle-Davidson L."/>
            <person name="Cadle-Davidson M.M."/>
            <person name="Collemare J."/>
            <person name="Cramer R."/>
            <person name="Frenkel O."/>
            <person name="Godfrey D."/>
            <person name="Harriman J."/>
            <person name="Hoede C."/>
            <person name="King B.C."/>
            <person name="Klages S."/>
            <person name="Kleemann J."/>
            <person name="Knoll D."/>
            <person name="Koti P.S."/>
            <person name="Kreplak J."/>
            <person name="Lopez-Ruiz F.J."/>
            <person name="Lu X."/>
            <person name="Maekawa T."/>
            <person name="Mahanil S."/>
            <person name="Micali C."/>
            <person name="Milgroom M.G."/>
            <person name="Montana G."/>
            <person name="Noir S."/>
            <person name="O'Connell R.J."/>
            <person name="Oberhaensli S."/>
            <person name="Parlange F."/>
            <person name="Pedersen C."/>
            <person name="Quesneville H."/>
            <person name="Reinhardt R."/>
            <person name="Rott M."/>
            <person name="Sacristan S."/>
            <person name="Schmidt S.M."/>
            <person name="Schoen M."/>
            <person name="Skamnioti P."/>
            <person name="Sommer H."/>
            <person name="Stephens A."/>
            <person name="Takahara H."/>
            <person name="Thordal-Christensen H."/>
            <person name="Vigouroux M."/>
            <person name="Wessling R."/>
            <person name="Wicker T."/>
            <person name="Panstruga R."/>
        </authorList>
    </citation>
    <scope>NUCLEOTIDE SEQUENCE [LARGE SCALE GENOMIC DNA]</scope>
    <source>
        <strain evidence="3">DH14</strain>
    </source>
</reference>
<protein>
    <submittedName>
        <fullName evidence="3">CSEP0278 putative effector protein</fullName>
    </submittedName>
</protein>
<feature type="region of interest" description="Disordered" evidence="1">
    <location>
        <begin position="158"/>
        <end position="193"/>
    </location>
</feature>
<evidence type="ECO:0000313" key="4">
    <source>
        <dbReference type="Proteomes" id="UP000015441"/>
    </source>
</evidence>
<evidence type="ECO:0000256" key="1">
    <source>
        <dbReference type="SAM" id="MobiDB-lite"/>
    </source>
</evidence>
<evidence type="ECO:0000256" key="2">
    <source>
        <dbReference type="SAM" id="SignalP"/>
    </source>
</evidence>
<keyword evidence="2" id="KW-0732">Signal</keyword>
<dbReference type="HOGENOM" id="CLU_1061696_0_0_1"/>
<feature type="signal peptide" evidence="2">
    <location>
        <begin position="1"/>
        <end position="19"/>
    </location>
</feature>
<evidence type="ECO:0000313" key="3">
    <source>
        <dbReference type="EMBL" id="CCU74205.1"/>
    </source>
</evidence>
<name>N1J4N8_BLUG1</name>
<dbReference type="InParanoid" id="N1J4N8"/>
<feature type="compositionally biased region" description="Low complexity" evidence="1">
    <location>
        <begin position="158"/>
        <end position="184"/>
    </location>
</feature>
<dbReference type="EMBL" id="CAUH01000059">
    <property type="protein sequence ID" value="CCU74205.1"/>
    <property type="molecule type" value="Genomic_DNA"/>
</dbReference>
<sequence length="262" mass="28271">MFLISTLFTILLLWGCVFAEQWRQVWVLGKYEGTIEGSKKFSVCHLNNSIKTEANRKIGRRINDMANQLCHFRSWLYFSSKSYVNRKFGSYNSFNAACRLDKAAPSGDCVLTLQSGSSSSTRSTRVGSEVLTRTTMLVVAGPGETSTIDTSTTYTSTTISSTADSSTTTSCSSTADVSTSSSSTVINPSSDKKLPSFSQGSTIIFSPNRTGIAITGSVFDSRPVRTSSKDFPSPTTISKGDTIQNSISTVGALIIFLSILIQ</sequence>
<dbReference type="AlphaFoldDB" id="N1J4N8"/>
<dbReference type="Proteomes" id="UP000015441">
    <property type="component" value="Unassembled WGS sequence"/>
</dbReference>
<accession>N1J4N8</accession>
<dbReference type="OrthoDB" id="10510622at2759"/>
<comment type="caution">
    <text evidence="3">The sequence shown here is derived from an EMBL/GenBank/DDBJ whole genome shotgun (WGS) entry which is preliminary data.</text>
</comment>